<dbReference type="EMBL" id="JAMLDY010000003">
    <property type="protein sequence ID" value="MCP3733945.1"/>
    <property type="molecule type" value="Genomic_DNA"/>
</dbReference>
<dbReference type="RefSeq" id="WP_254287952.1">
    <property type="nucleotide sequence ID" value="NZ_JAMLDY010000003.1"/>
</dbReference>
<evidence type="ECO:0008006" key="4">
    <source>
        <dbReference type="Google" id="ProtNLM"/>
    </source>
</evidence>
<gene>
    <name evidence="2" type="ORF">M9979_03530</name>
</gene>
<accession>A0A9X2KPI1</accession>
<organism evidence="2 3">
    <name type="scientific">Sphingomonas liriopis</name>
    <dbReference type="NCBI Taxonomy" id="2949094"/>
    <lineage>
        <taxon>Bacteria</taxon>
        <taxon>Pseudomonadati</taxon>
        <taxon>Pseudomonadota</taxon>
        <taxon>Alphaproteobacteria</taxon>
        <taxon>Sphingomonadales</taxon>
        <taxon>Sphingomonadaceae</taxon>
        <taxon>Sphingomonas</taxon>
    </lineage>
</organism>
<evidence type="ECO:0000313" key="3">
    <source>
        <dbReference type="Proteomes" id="UP001139486"/>
    </source>
</evidence>
<feature type="signal peptide" evidence="1">
    <location>
        <begin position="1"/>
        <end position="16"/>
    </location>
</feature>
<sequence>MIAALLLLADAPPRLAVPAAVFADAQVALPSARLVWPAGTRLRVEAGEGELVVRADRPLPADAIDAFRDAAGEAIGDLRWNDDSLVLRAAPGRDMRWRQSGVTVTVAFAPPPVVAAPVTAGVDEAAIAGIEADAAAGYPGRARRGALALRRRYPDDRRVARLVADTQAADGDVRGAARGYRALDARDRSARRAIAAAPGTASLGVVARDGSDMAQAEFGARIDAAVDDRIAVGGGLRHIASKVVGARSAGASVVDASVTARLAETVRVQLLASAALDDAVTGGGARLVAGSADAQFRATLTAHMPDYSTPAQVLAGGYLSRALIGVTYRLTPGVVVQADGGVQRYGLAGDGGASDTIVASAGADYLIRRQFPALGLTYRYEAEYVQRMLRRADGVPVIPLASRENHTLQGFASLPTGAVQWTALAGWTVDRLGGDGPTASLGLAAPIGIGWRVEASGGITSIARAGFSGRQLFARAALTRSLGDAP</sequence>
<comment type="caution">
    <text evidence="2">The sequence shown here is derived from an EMBL/GenBank/DDBJ whole genome shotgun (WGS) entry which is preliminary data.</text>
</comment>
<protein>
    <recommendedName>
        <fullName evidence="4">Autotransporter domain-containing protein</fullName>
    </recommendedName>
</protein>
<feature type="chain" id="PRO_5040879410" description="Autotransporter domain-containing protein" evidence="1">
    <location>
        <begin position="17"/>
        <end position="486"/>
    </location>
</feature>
<proteinExistence type="predicted"/>
<keyword evidence="3" id="KW-1185">Reference proteome</keyword>
<dbReference type="AlphaFoldDB" id="A0A9X2KPI1"/>
<reference evidence="2" key="1">
    <citation type="submission" date="2022-05" db="EMBL/GenBank/DDBJ databases">
        <title>Sphingomonas sp. strain RP10 Genome sequencing and assembly.</title>
        <authorList>
            <person name="Kim I."/>
        </authorList>
    </citation>
    <scope>NUCLEOTIDE SEQUENCE</scope>
    <source>
        <strain evidence="2">RP10</strain>
    </source>
</reference>
<name>A0A9X2KPI1_9SPHN</name>
<evidence type="ECO:0000313" key="2">
    <source>
        <dbReference type="EMBL" id="MCP3733945.1"/>
    </source>
</evidence>
<keyword evidence="1" id="KW-0732">Signal</keyword>
<evidence type="ECO:0000256" key="1">
    <source>
        <dbReference type="SAM" id="SignalP"/>
    </source>
</evidence>
<dbReference type="Proteomes" id="UP001139486">
    <property type="component" value="Unassembled WGS sequence"/>
</dbReference>